<dbReference type="PANTHER" id="PTHR33840:SF1">
    <property type="entry name" value="TLE1 PHOSPHOLIPASE DOMAIN-CONTAINING PROTEIN"/>
    <property type="match status" value="1"/>
</dbReference>
<evidence type="ECO:0000259" key="2">
    <source>
        <dbReference type="Pfam" id="PF09994"/>
    </source>
</evidence>
<dbReference type="EMBL" id="CM026425">
    <property type="protein sequence ID" value="KAG0577980.1"/>
    <property type="molecule type" value="Genomic_DNA"/>
</dbReference>
<name>A0A8T0I3C9_CERPU</name>
<dbReference type="Pfam" id="PF09994">
    <property type="entry name" value="T6SS_Tle1-like_cat"/>
    <property type="match status" value="1"/>
</dbReference>
<sequence length="442" mass="50449">MPENTKFRRLVLMFDGTWNERHNLTNVARMFEAIDDYKPDKDEEVDPDCEPLQLVKYLKGVGTNKLGSYLGGAFGYGLSDIIKEGYRWLSNNYREGDEIFVFGFSRGAYSARSLVSLVHRCRGVLRRKPGDPEIPAAVLNEAYKLYRGYVETTDGVNANYEKQLEEFSAKHCQLVTVKMLGVWDTVGALGIPDSAFKLSWKILEPLSNLMDSVVPWSRKHYGFHGQGLPCIVENAYHALAIDEHREDFAPTLWDKRKPENKEVKQVWFIGSHCNVGGGATGDEDEDPDDLWQYSYIWMQHKAQNLGLRFYWVYGSGKAIELGEPEKPKLESMPSGTAADRRRVSKTKVQDSYGQMIRGYYAWFHKPFHRDVVNSVGASLHWSVKERIQQDKKYRPKSLLSGPEEQCLTEIPDRPLPEEICSCKKPLHTDTAVTNGHLSKKQS</sequence>
<accession>A0A8T0I3C9</accession>
<feature type="domain" description="T6SS Phospholipase effector Tle1-like catalytic" evidence="2">
    <location>
        <begin position="8"/>
        <end position="300"/>
    </location>
</feature>
<reference evidence="3" key="1">
    <citation type="submission" date="2020-06" db="EMBL/GenBank/DDBJ databases">
        <title>WGS assembly of Ceratodon purpureus strain R40.</title>
        <authorList>
            <person name="Carey S.B."/>
            <person name="Jenkins J."/>
            <person name="Shu S."/>
            <person name="Lovell J.T."/>
            <person name="Sreedasyam A."/>
            <person name="Maumus F."/>
            <person name="Tiley G.P."/>
            <person name="Fernandez-Pozo N."/>
            <person name="Barry K."/>
            <person name="Chen C."/>
            <person name="Wang M."/>
            <person name="Lipzen A."/>
            <person name="Daum C."/>
            <person name="Saski C.A."/>
            <person name="Payton A.C."/>
            <person name="Mcbreen J.C."/>
            <person name="Conrad R.E."/>
            <person name="Kollar L.M."/>
            <person name="Olsson S."/>
            <person name="Huttunen S."/>
            <person name="Landis J.B."/>
            <person name="Wickett N.J."/>
            <person name="Johnson M.G."/>
            <person name="Rensing S.A."/>
            <person name="Grimwood J."/>
            <person name="Schmutz J."/>
            <person name="Mcdaniel S.F."/>
        </authorList>
    </citation>
    <scope>NUCLEOTIDE SEQUENCE</scope>
    <source>
        <strain evidence="3">R40</strain>
    </source>
</reference>
<evidence type="ECO:0000256" key="1">
    <source>
        <dbReference type="SAM" id="MobiDB-lite"/>
    </source>
</evidence>
<dbReference type="Proteomes" id="UP000822688">
    <property type="component" value="Chromosome 5"/>
</dbReference>
<evidence type="ECO:0000313" key="3">
    <source>
        <dbReference type="EMBL" id="KAG0577980.1"/>
    </source>
</evidence>
<feature type="region of interest" description="Disordered" evidence="1">
    <location>
        <begin position="324"/>
        <end position="345"/>
    </location>
</feature>
<evidence type="ECO:0000313" key="4">
    <source>
        <dbReference type="Proteomes" id="UP000822688"/>
    </source>
</evidence>
<comment type="caution">
    <text evidence="3">The sequence shown here is derived from an EMBL/GenBank/DDBJ whole genome shotgun (WGS) entry which is preliminary data.</text>
</comment>
<dbReference type="OrthoDB" id="1930899at2759"/>
<dbReference type="PANTHER" id="PTHR33840">
    <property type="match status" value="1"/>
</dbReference>
<organism evidence="3 4">
    <name type="scientific">Ceratodon purpureus</name>
    <name type="common">Fire moss</name>
    <name type="synonym">Dicranum purpureum</name>
    <dbReference type="NCBI Taxonomy" id="3225"/>
    <lineage>
        <taxon>Eukaryota</taxon>
        <taxon>Viridiplantae</taxon>
        <taxon>Streptophyta</taxon>
        <taxon>Embryophyta</taxon>
        <taxon>Bryophyta</taxon>
        <taxon>Bryophytina</taxon>
        <taxon>Bryopsida</taxon>
        <taxon>Dicranidae</taxon>
        <taxon>Pseudoditrichales</taxon>
        <taxon>Ditrichaceae</taxon>
        <taxon>Ceratodon</taxon>
    </lineage>
</organism>
<gene>
    <name evidence="3" type="ORF">KC19_5G196200</name>
</gene>
<keyword evidence="4" id="KW-1185">Reference proteome</keyword>
<protein>
    <recommendedName>
        <fullName evidence="2">T6SS Phospholipase effector Tle1-like catalytic domain-containing protein</fullName>
    </recommendedName>
</protein>
<dbReference type="AlphaFoldDB" id="A0A8T0I3C9"/>
<dbReference type="InterPro" id="IPR018712">
    <property type="entry name" value="Tle1-like_cat"/>
</dbReference>
<proteinExistence type="predicted"/>